<dbReference type="InterPro" id="IPR050754">
    <property type="entry name" value="FKBP4/5/8-like"/>
</dbReference>
<name>A0A9P4SDE6_9PEZI</name>
<dbReference type="OrthoDB" id="5229512at2759"/>
<sequence>MSPTFLGLPIELREHIFSYLVLPKIERIEHGTDSLTGYRFDHIVTIFLLNRQLHEEARGVFRRQNVLIKVETPFPEARSHIGIEHRVPIVLHNDDVSGFKDYHLAVKIGTPDHDWYDDDPTCVLLLLKDLPAFTQMWFYSDLSTPDLNSHLSLNLKLNNPSTLSFEEKPIPKRLQEQLLLPFGSVKNLRSFRIQGPHYDAIEKNLQETMAVPHKTPTECLEEATRLKDEGNVALGQQNYWGAIKLYEKAFFAIHIICKGRRREIWGDAWFQTQCKGGQYDGQHAQQVRVVLRVKLVANIVLAYIKLQEWDEAHFWGLRTINILRDSMRDAMGMQAEEDTPMLGFAAANEMGKIYYRTGLACREMGDKSEARRLFRVAKMYLPHDAAINKAISSVAIMLG</sequence>
<dbReference type="PANTHER" id="PTHR46512:SF9">
    <property type="entry name" value="PEPTIDYLPROLYL ISOMERASE"/>
    <property type="match status" value="1"/>
</dbReference>
<reference evidence="1" key="1">
    <citation type="journal article" date="2020" name="Stud. Mycol.">
        <title>101 Dothideomycetes genomes: a test case for predicting lifestyles and emergence of pathogens.</title>
        <authorList>
            <person name="Haridas S."/>
            <person name="Albert R."/>
            <person name="Binder M."/>
            <person name="Bloem J."/>
            <person name="Labutti K."/>
            <person name="Salamov A."/>
            <person name="Andreopoulos B."/>
            <person name="Baker S."/>
            <person name="Barry K."/>
            <person name="Bills G."/>
            <person name="Bluhm B."/>
            <person name="Cannon C."/>
            <person name="Castanera R."/>
            <person name="Culley D."/>
            <person name="Daum C."/>
            <person name="Ezra D."/>
            <person name="Gonzalez J."/>
            <person name="Henrissat B."/>
            <person name="Kuo A."/>
            <person name="Liang C."/>
            <person name="Lipzen A."/>
            <person name="Lutzoni F."/>
            <person name="Magnuson J."/>
            <person name="Mondo S."/>
            <person name="Nolan M."/>
            <person name="Ohm R."/>
            <person name="Pangilinan J."/>
            <person name="Park H.-J."/>
            <person name="Ramirez L."/>
            <person name="Alfaro M."/>
            <person name="Sun H."/>
            <person name="Tritt A."/>
            <person name="Yoshinaga Y."/>
            <person name="Zwiers L.-H."/>
            <person name="Turgeon B."/>
            <person name="Goodwin S."/>
            <person name="Spatafora J."/>
            <person name="Crous P."/>
            <person name="Grigoriev I."/>
        </authorList>
    </citation>
    <scope>NUCLEOTIDE SEQUENCE</scope>
    <source>
        <strain evidence="1">CBS 101060</strain>
    </source>
</reference>
<evidence type="ECO:0000313" key="1">
    <source>
        <dbReference type="EMBL" id="KAF2840414.1"/>
    </source>
</evidence>
<dbReference type="InterPro" id="IPR011990">
    <property type="entry name" value="TPR-like_helical_dom_sf"/>
</dbReference>
<evidence type="ECO:0000313" key="2">
    <source>
        <dbReference type="Proteomes" id="UP000799429"/>
    </source>
</evidence>
<dbReference type="SUPFAM" id="SSF48452">
    <property type="entry name" value="TPR-like"/>
    <property type="match status" value="1"/>
</dbReference>
<protein>
    <submittedName>
        <fullName evidence="1">Uncharacterized protein</fullName>
    </submittedName>
</protein>
<organism evidence="1 2">
    <name type="scientific">Patellaria atrata CBS 101060</name>
    <dbReference type="NCBI Taxonomy" id="1346257"/>
    <lineage>
        <taxon>Eukaryota</taxon>
        <taxon>Fungi</taxon>
        <taxon>Dikarya</taxon>
        <taxon>Ascomycota</taxon>
        <taxon>Pezizomycotina</taxon>
        <taxon>Dothideomycetes</taxon>
        <taxon>Dothideomycetes incertae sedis</taxon>
        <taxon>Patellariales</taxon>
        <taxon>Patellariaceae</taxon>
        <taxon>Patellaria</taxon>
    </lineage>
</organism>
<dbReference type="AlphaFoldDB" id="A0A9P4SDE6"/>
<dbReference type="Proteomes" id="UP000799429">
    <property type="component" value="Unassembled WGS sequence"/>
</dbReference>
<accession>A0A9P4SDE6</accession>
<dbReference type="EMBL" id="MU006093">
    <property type="protein sequence ID" value="KAF2840414.1"/>
    <property type="molecule type" value="Genomic_DNA"/>
</dbReference>
<gene>
    <name evidence="1" type="ORF">M501DRAFT_1002764</name>
</gene>
<keyword evidence="2" id="KW-1185">Reference proteome</keyword>
<dbReference type="Gene3D" id="1.25.40.10">
    <property type="entry name" value="Tetratricopeptide repeat domain"/>
    <property type="match status" value="1"/>
</dbReference>
<dbReference type="PANTHER" id="PTHR46512">
    <property type="entry name" value="PEPTIDYLPROLYL ISOMERASE"/>
    <property type="match status" value="1"/>
</dbReference>
<comment type="caution">
    <text evidence="1">The sequence shown here is derived from an EMBL/GenBank/DDBJ whole genome shotgun (WGS) entry which is preliminary data.</text>
</comment>
<proteinExistence type="predicted"/>